<keyword evidence="2" id="KW-1185">Reference proteome</keyword>
<reference evidence="1 2" key="1">
    <citation type="journal article" date="2016" name="Mol. Biol. Evol.">
        <title>Comparative Genomics of Early-Diverging Mushroom-Forming Fungi Provides Insights into the Origins of Lignocellulose Decay Capabilities.</title>
        <authorList>
            <person name="Nagy L.G."/>
            <person name="Riley R."/>
            <person name="Tritt A."/>
            <person name="Adam C."/>
            <person name="Daum C."/>
            <person name="Floudas D."/>
            <person name="Sun H."/>
            <person name="Yadav J.S."/>
            <person name="Pangilinan J."/>
            <person name="Larsson K.H."/>
            <person name="Matsuura K."/>
            <person name="Barry K."/>
            <person name="Labutti K."/>
            <person name="Kuo R."/>
            <person name="Ohm R.A."/>
            <person name="Bhattacharya S.S."/>
            <person name="Shirouzu T."/>
            <person name="Yoshinaga Y."/>
            <person name="Martin F.M."/>
            <person name="Grigoriev I.V."/>
            <person name="Hibbett D.S."/>
        </authorList>
    </citation>
    <scope>NUCLEOTIDE SEQUENCE [LARGE SCALE GENOMIC DNA]</scope>
    <source>
        <strain evidence="1 2">HHB12029</strain>
    </source>
</reference>
<dbReference type="Proteomes" id="UP000077266">
    <property type="component" value="Unassembled WGS sequence"/>
</dbReference>
<dbReference type="InParanoid" id="A0A166MXY1"/>
<organism evidence="1 2">
    <name type="scientific">Exidia glandulosa HHB12029</name>
    <dbReference type="NCBI Taxonomy" id="1314781"/>
    <lineage>
        <taxon>Eukaryota</taxon>
        <taxon>Fungi</taxon>
        <taxon>Dikarya</taxon>
        <taxon>Basidiomycota</taxon>
        <taxon>Agaricomycotina</taxon>
        <taxon>Agaricomycetes</taxon>
        <taxon>Auriculariales</taxon>
        <taxon>Exidiaceae</taxon>
        <taxon>Exidia</taxon>
    </lineage>
</organism>
<accession>A0A166MXY1</accession>
<evidence type="ECO:0000313" key="2">
    <source>
        <dbReference type="Proteomes" id="UP000077266"/>
    </source>
</evidence>
<protein>
    <submittedName>
        <fullName evidence="1">Uncharacterized protein</fullName>
    </submittedName>
</protein>
<sequence>MRIVSVSHLDENFLWMLQHVLPLDQVDRIELDARFMVADEREYWLQFLQLPWFPRLTELHTIYSGGWSSLTIIGEGDSPNPKIRSVTAARSPLPLLSTAFSPGPMDDFTRDLRLLAVDITDWCEVLYTIRASSGASCEVLEIRLVANQSLLAPVTGVELRDYPWQHFSFPRIQKLEINLQGPEPPSEQLTRHLLRAVRPTFLLEPRGTVLRGAVRVKFVGSQAHCNVLMRIFQKLPKRALIPMKSWCARRFCVALRCSQTDSGRSNS</sequence>
<gene>
    <name evidence="1" type="ORF">EXIGLDRAFT_824527</name>
</gene>
<name>A0A166MXY1_EXIGL</name>
<dbReference type="AlphaFoldDB" id="A0A166MXY1"/>
<proteinExistence type="predicted"/>
<evidence type="ECO:0000313" key="1">
    <source>
        <dbReference type="EMBL" id="KZV78544.1"/>
    </source>
</evidence>
<dbReference type="EMBL" id="KV426850">
    <property type="protein sequence ID" value="KZV78544.1"/>
    <property type="molecule type" value="Genomic_DNA"/>
</dbReference>